<dbReference type="EMBL" id="WVUD01000001">
    <property type="protein sequence ID" value="MYL81762.1"/>
    <property type="molecule type" value="Genomic_DNA"/>
</dbReference>
<reference evidence="1 2" key="1">
    <citation type="submission" date="2020-01" db="EMBL/GenBank/DDBJ databases">
        <title>Genome sequence of Desulfovibrio aerotolerans DSM 16695(T).</title>
        <authorList>
            <person name="Karnachuk O."/>
            <person name="Avakyan M."/>
            <person name="Mardanov A."/>
            <person name="Kadnikov V."/>
            <person name="Ravin N."/>
        </authorList>
    </citation>
    <scope>NUCLEOTIDE SEQUENCE [LARGE SCALE GENOMIC DNA]</scope>
    <source>
        <strain evidence="1 2">DSM 16695</strain>
    </source>
</reference>
<dbReference type="RefSeq" id="WP_160957982.1">
    <property type="nucleotide sequence ID" value="NZ_WVUD01000001.1"/>
</dbReference>
<dbReference type="Proteomes" id="UP000482487">
    <property type="component" value="Unassembled WGS sequence"/>
</dbReference>
<dbReference type="AlphaFoldDB" id="A0A7C9IUN7"/>
<evidence type="ECO:0000313" key="2">
    <source>
        <dbReference type="Proteomes" id="UP000482487"/>
    </source>
</evidence>
<keyword evidence="2" id="KW-1185">Reference proteome</keyword>
<gene>
    <name evidence="1" type="ORF">GTA51_01225</name>
</gene>
<evidence type="ECO:0000313" key="1">
    <source>
        <dbReference type="EMBL" id="MYL81762.1"/>
    </source>
</evidence>
<proteinExistence type="predicted"/>
<comment type="caution">
    <text evidence="1">The sequence shown here is derived from an EMBL/GenBank/DDBJ whole genome shotgun (WGS) entry which is preliminary data.</text>
</comment>
<protein>
    <submittedName>
        <fullName evidence="1">Uncharacterized protein</fullName>
    </submittedName>
</protein>
<name>A0A7C9IUN7_9BACT</name>
<organism evidence="1 2">
    <name type="scientific">Solidesulfovibrio aerotolerans</name>
    <dbReference type="NCBI Taxonomy" id="295255"/>
    <lineage>
        <taxon>Bacteria</taxon>
        <taxon>Pseudomonadati</taxon>
        <taxon>Thermodesulfobacteriota</taxon>
        <taxon>Desulfovibrionia</taxon>
        <taxon>Desulfovibrionales</taxon>
        <taxon>Desulfovibrionaceae</taxon>
        <taxon>Solidesulfovibrio</taxon>
    </lineage>
</organism>
<accession>A0A7C9IUN7</accession>
<sequence>MRPIILAIAARCARATGLTPIAPTRRDSPPKAVDLPAGLLRPAVSLAVSAVAAATVFLQGDRKSFVRPDAGLECSQSLLAARLRGIFIRP</sequence>